<gene>
    <name evidence="1" type="ORF">A4A49_37137</name>
</gene>
<keyword evidence="2" id="KW-1185">Reference proteome</keyword>
<dbReference type="EMBL" id="MJEQ01004449">
    <property type="protein sequence ID" value="OIT21300.1"/>
    <property type="molecule type" value="Genomic_DNA"/>
</dbReference>
<evidence type="ECO:0000313" key="1">
    <source>
        <dbReference type="EMBL" id="OIT21300.1"/>
    </source>
</evidence>
<reference evidence="1" key="1">
    <citation type="submission" date="2016-11" db="EMBL/GenBank/DDBJ databases">
        <title>The genome of Nicotiana attenuata.</title>
        <authorList>
            <person name="Xu S."/>
            <person name="Brockmoeller T."/>
            <person name="Gaquerel E."/>
            <person name="Navarro A."/>
            <person name="Kuhl H."/>
            <person name="Gase K."/>
            <person name="Ling Z."/>
            <person name="Zhou W."/>
            <person name="Kreitzer C."/>
            <person name="Stanke M."/>
            <person name="Tang H."/>
            <person name="Lyons E."/>
            <person name="Pandey P."/>
            <person name="Pandey S.P."/>
            <person name="Timmermann B."/>
            <person name="Baldwin I.T."/>
        </authorList>
    </citation>
    <scope>NUCLEOTIDE SEQUENCE [LARGE SCALE GENOMIC DNA]</scope>
    <source>
        <strain evidence="1">UT</strain>
    </source>
</reference>
<comment type="caution">
    <text evidence="1">The sequence shown here is derived from an EMBL/GenBank/DDBJ whole genome shotgun (WGS) entry which is preliminary data.</text>
</comment>
<sequence length="90" mass="10134">MQQTCSSNLRSLQHAKESGTANLGVQQQEHAIVVCFNTKPVKKCSIFTVKTSRKPKFLSTVLVSSKLQKLISNCAEFLLKMCRHRADLRL</sequence>
<name>A0A1J6JXX9_NICAT</name>
<organism evidence="1 2">
    <name type="scientific">Nicotiana attenuata</name>
    <name type="common">Coyote tobacco</name>
    <dbReference type="NCBI Taxonomy" id="49451"/>
    <lineage>
        <taxon>Eukaryota</taxon>
        <taxon>Viridiplantae</taxon>
        <taxon>Streptophyta</taxon>
        <taxon>Embryophyta</taxon>
        <taxon>Tracheophyta</taxon>
        <taxon>Spermatophyta</taxon>
        <taxon>Magnoliopsida</taxon>
        <taxon>eudicotyledons</taxon>
        <taxon>Gunneridae</taxon>
        <taxon>Pentapetalae</taxon>
        <taxon>asterids</taxon>
        <taxon>lamiids</taxon>
        <taxon>Solanales</taxon>
        <taxon>Solanaceae</taxon>
        <taxon>Nicotianoideae</taxon>
        <taxon>Nicotianeae</taxon>
        <taxon>Nicotiana</taxon>
    </lineage>
</organism>
<dbReference type="Proteomes" id="UP000187609">
    <property type="component" value="Unassembled WGS sequence"/>
</dbReference>
<proteinExistence type="predicted"/>
<accession>A0A1J6JXX9</accession>
<dbReference type="AlphaFoldDB" id="A0A1J6JXX9"/>
<protein>
    <submittedName>
        <fullName evidence="1">Uncharacterized protein</fullName>
    </submittedName>
</protein>
<evidence type="ECO:0000313" key="2">
    <source>
        <dbReference type="Proteomes" id="UP000187609"/>
    </source>
</evidence>
<dbReference type="Gramene" id="OIT21300">
    <property type="protein sequence ID" value="OIT21300"/>
    <property type="gene ID" value="A4A49_37137"/>
</dbReference>